<dbReference type="GeneID" id="37010925"/>
<gene>
    <name evidence="1" type="ORF">BCV69DRAFT_127435</name>
</gene>
<sequence>MKACEIDSPLQCSLRVSCAAIAAAEARGHKAPENLMRYGHGQWLWKDSEGLEIALTRTIATCACSLFEKVPEVTFPLAIDRRFNYCTLTPLRQSELKRAGRQRKMIVHYSKEQQGSNPCCCAREVVLVGCKGESYVAPELSVTLKVRFVFTTPLPI</sequence>
<dbReference type="EMBL" id="KZ819341">
    <property type="protein sequence ID" value="PWN17712.1"/>
    <property type="molecule type" value="Genomic_DNA"/>
</dbReference>
<evidence type="ECO:0000313" key="1">
    <source>
        <dbReference type="EMBL" id="PWN17712.1"/>
    </source>
</evidence>
<proteinExistence type="predicted"/>
<protein>
    <submittedName>
        <fullName evidence="1">Uncharacterized protein</fullName>
    </submittedName>
</protein>
<dbReference type="RefSeq" id="XP_025344872.1">
    <property type="nucleotide sequence ID" value="XM_025489191.1"/>
</dbReference>
<organism evidence="1 2">
    <name type="scientific">Pseudomicrostroma glucosiphilum</name>
    <dbReference type="NCBI Taxonomy" id="1684307"/>
    <lineage>
        <taxon>Eukaryota</taxon>
        <taxon>Fungi</taxon>
        <taxon>Dikarya</taxon>
        <taxon>Basidiomycota</taxon>
        <taxon>Ustilaginomycotina</taxon>
        <taxon>Exobasidiomycetes</taxon>
        <taxon>Microstromatales</taxon>
        <taxon>Microstromatales incertae sedis</taxon>
        <taxon>Pseudomicrostroma</taxon>
    </lineage>
</organism>
<dbReference type="Proteomes" id="UP000245942">
    <property type="component" value="Unassembled WGS sequence"/>
</dbReference>
<keyword evidence="2" id="KW-1185">Reference proteome</keyword>
<reference evidence="1 2" key="1">
    <citation type="journal article" date="2018" name="Mol. Biol. Evol.">
        <title>Broad Genomic Sampling Reveals a Smut Pathogenic Ancestry of the Fungal Clade Ustilaginomycotina.</title>
        <authorList>
            <person name="Kijpornyongpan T."/>
            <person name="Mondo S.J."/>
            <person name="Barry K."/>
            <person name="Sandor L."/>
            <person name="Lee J."/>
            <person name="Lipzen A."/>
            <person name="Pangilinan J."/>
            <person name="LaButti K."/>
            <person name="Hainaut M."/>
            <person name="Henrissat B."/>
            <person name="Grigoriev I.V."/>
            <person name="Spatafora J.W."/>
            <person name="Aime M.C."/>
        </authorList>
    </citation>
    <scope>NUCLEOTIDE SEQUENCE [LARGE SCALE GENOMIC DNA]</scope>
    <source>
        <strain evidence="1 2">MCA 4718</strain>
    </source>
</reference>
<evidence type="ECO:0000313" key="2">
    <source>
        <dbReference type="Proteomes" id="UP000245942"/>
    </source>
</evidence>
<accession>A0A316TW06</accession>
<dbReference type="AlphaFoldDB" id="A0A316TW06"/>
<name>A0A316TW06_9BASI</name>